<evidence type="ECO:0000313" key="2">
    <source>
        <dbReference type="EMBL" id="QGZ40399.1"/>
    </source>
</evidence>
<dbReference type="Proteomes" id="UP000437862">
    <property type="component" value="Chromosome"/>
</dbReference>
<gene>
    <name evidence="2" type="ORF">GO485_15955</name>
</gene>
<accession>A0ABX6FU33</accession>
<dbReference type="EMBL" id="CP046904">
    <property type="protein sequence ID" value="QGZ40399.1"/>
    <property type="molecule type" value="Genomic_DNA"/>
</dbReference>
<dbReference type="RefSeq" id="WP_145876829.1">
    <property type="nucleotide sequence ID" value="NZ_CP046904.1"/>
</dbReference>
<evidence type="ECO:0008006" key="4">
    <source>
        <dbReference type="Google" id="ProtNLM"/>
    </source>
</evidence>
<protein>
    <recommendedName>
        <fullName evidence="4">Tetratricopeptide repeat protein</fullName>
    </recommendedName>
</protein>
<organism evidence="2 3">
    <name type="scientific">Pseudoduganella flava</name>
    <dbReference type="NCBI Taxonomy" id="871742"/>
    <lineage>
        <taxon>Bacteria</taxon>
        <taxon>Pseudomonadati</taxon>
        <taxon>Pseudomonadota</taxon>
        <taxon>Betaproteobacteria</taxon>
        <taxon>Burkholderiales</taxon>
        <taxon>Oxalobacteraceae</taxon>
        <taxon>Telluria group</taxon>
        <taxon>Pseudoduganella</taxon>
    </lineage>
</organism>
<evidence type="ECO:0000256" key="1">
    <source>
        <dbReference type="SAM" id="SignalP"/>
    </source>
</evidence>
<proteinExistence type="predicted"/>
<feature type="signal peptide" evidence="1">
    <location>
        <begin position="1"/>
        <end position="38"/>
    </location>
</feature>
<evidence type="ECO:0000313" key="3">
    <source>
        <dbReference type="Proteomes" id="UP000437862"/>
    </source>
</evidence>
<name>A0ABX6FU33_9BURK</name>
<keyword evidence="1" id="KW-0732">Signal</keyword>
<sequence>MKINYYCRKTISPRAFMKSFIIAALIAGSFFFAPCGFAADFQDQGVKTQFEKGTLRLKYSMLGSGAGGGAALNTLYAEKRWAELVEGVVGKRYVSDLYYFYLGAAAEALGYSEAALNYYDLSLAAYRNGDRCTVGFDSCRGVAMPAAVVERVNTLRNPAKELICKPLKASMAPAQLELLQQRAEKVLQFADRNRVSLIANAMCGSVFKKGIYLAVMLPNPIEYNENTLTNYMIGARVFDDVVRKVLPALAGGDGDLAVDGYDVTVISYKKTFGIAQAIPTKVQYRFYLPKGLAERYLDKDISSQQLLDGSVILLNDDRIDLKLQ</sequence>
<keyword evidence="3" id="KW-1185">Reference proteome</keyword>
<feature type="chain" id="PRO_5046797888" description="Tetratricopeptide repeat protein" evidence="1">
    <location>
        <begin position="39"/>
        <end position="324"/>
    </location>
</feature>
<reference evidence="2 3" key="1">
    <citation type="submission" date="2019-12" db="EMBL/GenBank/DDBJ databases">
        <title>Draft Genome Sequences of Six Type Strains of the Genus Massilia.</title>
        <authorList>
            <person name="Miess H."/>
            <person name="Frediansyah A."/>
            <person name="Goeker M."/>
            <person name="Gross H."/>
        </authorList>
    </citation>
    <scope>NUCLEOTIDE SEQUENCE [LARGE SCALE GENOMIC DNA]</scope>
    <source>
        <strain evidence="2 3">DSM 26639</strain>
    </source>
</reference>